<gene>
    <name evidence="1" type="ORF">AXF42_Ash003645</name>
</gene>
<accession>A0A2I0AHK0</accession>
<evidence type="ECO:0000313" key="2">
    <source>
        <dbReference type="Proteomes" id="UP000236161"/>
    </source>
</evidence>
<sequence length="55" mass="6472">MKKKEEEERKTMGITTKPKFNPFQLVSLLHANLYHFKGVKMATRLKYTANHIGHE</sequence>
<proteinExistence type="predicted"/>
<keyword evidence="2" id="KW-1185">Reference proteome</keyword>
<evidence type="ECO:0000313" key="1">
    <source>
        <dbReference type="EMBL" id="PKA55008.1"/>
    </source>
</evidence>
<dbReference type="AlphaFoldDB" id="A0A2I0AHK0"/>
<protein>
    <submittedName>
        <fullName evidence="1">Uncharacterized protein</fullName>
    </submittedName>
</protein>
<dbReference type="EMBL" id="KZ451980">
    <property type="protein sequence ID" value="PKA55008.1"/>
    <property type="molecule type" value="Genomic_DNA"/>
</dbReference>
<reference evidence="1 2" key="1">
    <citation type="journal article" date="2017" name="Nature">
        <title>The Apostasia genome and the evolution of orchids.</title>
        <authorList>
            <person name="Zhang G.Q."/>
            <person name="Liu K.W."/>
            <person name="Li Z."/>
            <person name="Lohaus R."/>
            <person name="Hsiao Y.Y."/>
            <person name="Niu S.C."/>
            <person name="Wang J.Y."/>
            <person name="Lin Y.C."/>
            <person name="Xu Q."/>
            <person name="Chen L.J."/>
            <person name="Yoshida K."/>
            <person name="Fujiwara S."/>
            <person name="Wang Z.W."/>
            <person name="Zhang Y.Q."/>
            <person name="Mitsuda N."/>
            <person name="Wang M."/>
            <person name="Liu G.H."/>
            <person name="Pecoraro L."/>
            <person name="Huang H.X."/>
            <person name="Xiao X.J."/>
            <person name="Lin M."/>
            <person name="Wu X.Y."/>
            <person name="Wu W.L."/>
            <person name="Chen Y.Y."/>
            <person name="Chang S.B."/>
            <person name="Sakamoto S."/>
            <person name="Ohme-Takagi M."/>
            <person name="Yagi M."/>
            <person name="Zeng S.J."/>
            <person name="Shen C.Y."/>
            <person name="Yeh C.M."/>
            <person name="Luo Y.B."/>
            <person name="Tsai W.C."/>
            <person name="Van de Peer Y."/>
            <person name="Liu Z.J."/>
        </authorList>
    </citation>
    <scope>NUCLEOTIDE SEQUENCE [LARGE SCALE GENOMIC DNA]</scope>
    <source>
        <strain evidence="2">cv. Shenzhen</strain>
        <tissue evidence="1">Stem</tissue>
    </source>
</reference>
<organism evidence="1 2">
    <name type="scientific">Apostasia shenzhenica</name>
    <dbReference type="NCBI Taxonomy" id="1088818"/>
    <lineage>
        <taxon>Eukaryota</taxon>
        <taxon>Viridiplantae</taxon>
        <taxon>Streptophyta</taxon>
        <taxon>Embryophyta</taxon>
        <taxon>Tracheophyta</taxon>
        <taxon>Spermatophyta</taxon>
        <taxon>Magnoliopsida</taxon>
        <taxon>Liliopsida</taxon>
        <taxon>Asparagales</taxon>
        <taxon>Orchidaceae</taxon>
        <taxon>Apostasioideae</taxon>
        <taxon>Apostasia</taxon>
    </lineage>
</organism>
<dbReference type="Proteomes" id="UP000236161">
    <property type="component" value="Unassembled WGS sequence"/>
</dbReference>
<name>A0A2I0AHK0_9ASPA</name>